<dbReference type="EC" id="3.4.19.13" evidence="11"/>
<comment type="catalytic activity">
    <reaction evidence="2 11">
        <text>glutathione + H2O = L-cysteinylglycine + L-glutamate</text>
        <dbReference type="Rhea" id="RHEA:28807"/>
        <dbReference type="ChEBI" id="CHEBI:15377"/>
        <dbReference type="ChEBI" id="CHEBI:29985"/>
        <dbReference type="ChEBI" id="CHEBI:57925"/>
        <dbReference type="ChEBI" id="CHEBI:61694"/>
        <dbReference type="EC" id="3.4.19.13"/>
    </reaction>
</comment>
<dbReference type="PRINTS" id="PR01210">
    <property type="entry name" value="GGTRANSPTASE"/>
</dbReference>
<comment type="catalytic activity">
    <reaction evidence="1 11">
        <text>an S-substituted glutathione + H2O = an S-substituted L-cysteinylglycine + L-glutamate</text>
        <dbReference type="Rhea" id="RHEA:59468"/>
        <dbReference type="ChEBI" id="CHEBI:15377"/>
        <dbReference type="ChEBI" id="CHEBI:29985"/>
        <dbReference type="ChEBI" id="CHEBI:90779"/>
        <dbReference type="ChEBI" id="CHEBI:143103"/>
        <dbReference type="EC" id="3.4.19.13"/>
    </reaction>
</comment>
<evidence type="ECO:0000256" key="12">
    <source>
        <dbReference type="SAM" id="MobiDB-lite"/>
    </source>
</evidence>
<keyword evidence="14" id="KW-1185">Reference proteome</keyword>
<evidence type="ECO:0000256" key="8">
    <source>
        <dbReference type="ARBA" id="ARBA00047417"/>
    </source>
</evidence>
<organism evidence="13 14">
    <name type="scientific">Planctomicrobium piriforme</name>
    <dbReference type="NCBI Taxonomy" id="1576369"/>
    <lineage>
        <taxon>Bacteria</taxon>
        <taxon>Pseudomonadati</taxon>
        <taxon>Planctomycetota</taxon>
        <taxon>Planctomycetia</taxon>
        <taxon>Planctomycetales</taxon>
        <taxon>Planctomycetaceae</taxon>
        <taxon>Planctomicrobium</taxon>
    </lineage>
</organism>
<evidence type="ECO:0000256" key="1">
    <source>
        <dbReference type="ARBA" id="ARBA00001049"/>
    </source>
</evidence>
<comment type="similarity">
    <text evidence="3 11">Belongs to the gamma-glutamyltransferase family.</text>
</comment>
<dbReference type="NCBIfam" id="TIGR00066">
    <property type="entry name" value="g_glut_trans"/>
    <property type="match status" value="1"/>
</dbReference>
<dbReference type="InterPro" id="IPR043138">
    <property type="entry name" value="GGT_lsub"/>
</dbReference>
<dbReference type="EMBL" id="FOQD01000005">
    <property type="protein sequence ID" value="SFI06780.1"/>
    <property type="molecule type" value="Genomic_DNA"/>
</dbReference>
<keyword evidence="11" id="KW-0317">Glutathione biosynthesis</keyword>
<dbReference type="SUPFAM" id="SSF56235">
    <property type="entry name" value="N-terminal nucleophile aminohydrolases (Ntn hydrolases)"/>
    <property type="match status" value="1"/>
</dbReference>
<dbReference type="AlphaFoldDB" id="A0A1I3F6K6"/>
<keyword evidence="6 11" id="KW-0865">Zymogen</keyword>
<gene>
    <name evidence="13" type="ORF">SAMN05421753_105103</name>
</gene>
<comment type="pathway">
    <text evidence="11">Sulfur metabolism; glutathione metabolism.</text>
</comment>
<dbReference type="Pfam" id="PF01019">
    <property type="entry name" value="G_glu_transpept"/>
    <property type="match status" value="1"/>
</dbReference>
<evidence type="ECO:0000256" key="10">
    <source>
        <dbReference type="PIRSR" id="PIRSR600101-2"/>
    </source>
</evidence>
<protein>
    <recommendedName>
        <fullName evidence="11">Glutathione hydrolase proenzyme</fullName>
        <ecNumber evidence="11">2.3.2.2</ecNumber>
        <ecNumber evidence="11">3.4.19.13</ecNumber>
    </recommendedName>
    <component>
        <recommendedName>
            <fullName evidence="11">Glutathione hydrolase large chain</fullName>
        </recommendedName>
    </component>
    <component>
        <recommendedName>
            <fullName evidence="11">Glutathione hydrolase small chain</fullName>
        </recommendedName>
    </component>
</protein>
<evidence type="ECO:0000313" key="14">
    <source>
        <dbReference type="Proteomes" id="UP000199518"/>
    </source>
</evidence>
<dbReference type="InterPro" id="IPR000101">
    <property type="entry name" value="GGT_peptidase"/>
</dbReference>
<dbReference type="GO" id="GO:0006751">
    <property type="term" value="P:glutathione catabolic process"/>
    <property type="evidence" value="ECO:0007669"/>
    <property type="project" value="UniProtKB-UniRule"/>
</dbReference>
<reference evidence="14" key="1">
    <citation type="submission" date="2016-10" db="EMBL/GenBank/DDBJ databases">
        <authorList>
            <person name="Varghese N."/>
            <person name="Submissions S."/>
        </authorList>
    </citation>
    <scope>NUCLEOTIDE SEQUENCE [LARGE SCALE GENOMIC DNA]</scope>
    <source>
        <strain evidence="14">DSM 26348</strain>
    </source>
</reference>
<evidence type="ECO:0000256" key="11">
    <source>
        <dbReference type="RuleBase" id="RU368036"/>
    </source>
</evidence>
<feature type="binding site" evidence="10">
    <location>
        <position position="98"/>
    </location>
    <ligand>
        <name>L-glutamate</name>
        <dbReference type="ChEBI" id="CHEBI:29985"/>
    </ligand>
</feature>
<comment type="subunit">
    <text evidence="11">This enzyme consists of two polypeptide chains, which are synthesized in precursor form from a single polypeptide.</text>
</comment>
<dbReference type="Gene3D" id="3.60.20.40">
    <property type="match status" value="1"/>
</dbReference>
<dbReference type="InterPro" id="IPR043137">
    <property type="entry name" value="GGT_ssub_C"/>
</dbReference>
<feature type="binding site" evidence="10">
    <location>
        <begin position="439"/>
        <end position="440"/>
    </location>
    <ligand>
        <name>L-glutamate</name>
        <dbReference type="ChEBI" id="CHEBI:29985"/>
    </ligand>
</feature>
<name>A0A1I3F6K6_9PLAN</name>
<accession>A0A1I3F6K6</accession>
<keyword evidence="7 11" id="KW-0012">Acyltransferase</keyword>
<dbReference type="GO" id="GO:0006750">
    <property type="term" value="P:glutathione biosynthetic process"/>
    <property type="evidence" value="ECO:0007669"/>
    <property type="project" value="UniProtKB-KW"/>
</dbReference>
<dbReference type="InterPro" id="IPR051792">
    <property type="entry name" value="GGT_bact"/>
</dbReference>
<dbReference type="EC" id="2.3.2.2" evidence="11"/>
<dbReference type="GO" id="GO:0036374">
    <property type="term" value="F:glutathione hydrolase activity"/>
    <property type="evidence" value="ECO:0007669"/>
    <property type="project" value="UniProtKB-UniRule"/>
</dbReference>
<dbReference type="Gene3D" id="1.10.246.130">
    <property type="match status" value="1"/>
</dbReference>
<keyword evidence="4 11" id="KW-0808">Transferase</keyword>
<evidence type="ECO:0000256" key="2">
    <source>
        <dbReference type="ARBA" id="ARBA00001089"/>
    </source>
</evidence>
<dbReference type="PANTHER" id="PTHR43199">
    <property type="entry name" value="GLUTATHIONE HYDROLASE"/>
    <property type="match status" value="1"/>
</dbReference>
<evidence type="ECO:0000256" key="6">
    <source>
        <dbReference type="ARBA" id="ARBA00023145"/>
    </source>
</evidence>
<evidence type="ECO:0000256" key="4">
    <source>
        <dbReference type="ARBA" id="ARBA00022679"/>
    </source>
</evidence>
<dbReference type="STRING" id="1576369.SAMN05421753_105103"/>
<dbReference type="UniPathway" id="UPA00204"/>
<evidence type="ECO:0000256" key="3">
    <source>
        <dbReference type="ARBA" id="ARBA00009381"/>
    </source>
</evidence>
<evidence type="ECO:0000313" key="13">
    <source>
        <dbReference type="EMBL" id="SFI06780.1"/>
    </source>
</evidence>
<evidence type="ECO:0000256" key="5">
    <source>
        <dbReference type="ARBA" id="ARBA00022801"/>
    </source>
</evidence>
<keyword evidence="5 11" id="KW-0378">Hydrolase</keyword>
<dbReference type="Proteomes" id="UP000199518">
    <property type="component" value="Unassembled WGS sequence"/>
</dbReference>
<dbReference type="GO" id="GO:0103068">
    <property type="term" value="F:leukotriene C4 gamma-glutamyl transferase activity"/>
    <property type="evidence" value="ECO:0007669"/>
    <property type="project" value="UniProtKB-EC"/>
</dbReference>
<evidence type="ECO:0000256" key="7">
    <source>
        <dbReference type="ARBA" id="ARBA00023315"/>
    </source>
</evidence>
<dbReference type="PANTHER" id="PTHR43199:SF1">
    <property type="entry name" value="GLUTATHIONE HYDROLASE PROENZYME"/>
    <property type="match status" value="1"/>
</dbReference>
<proteinExistence type="inferred from homology"/>
<dbReference type="OrthoDB" id="9781342at2"/>
<dbReference type="RefSeq" id="WP_092048993.1">
    <property type="nucleotide sequence ID" value="NZ_FOQD01000005.1"/>
</dbReference>
<feature type="binding site" evidence="10">
    <location>
        <position position="410"/>
    </location>
    <ligand>
        <name>L-glutamate</name>
        <dbReference type="ChEBI" id="CHEBI:29985"/>
    </ligand>
</feature>
<comment type="PTM">
    <text evidence="11">Cleaved by autocatalysis into a large and a small subunit.</text>
</comment>
<feature type="active site" description="Nucleophile" evidence="9">
    <location>
        <position position="368"/>
    </location>
</feature>
<feature type="binding site" evidence="10">
    <location>
        <position position="461"/>
    </location>
    <ligand>
        <name>L-glutamate</name>
        <dbReference type="ChEBI" id="CHEBI:29985"/>
    </ligand>
</feature>
<feature type="region of interest" description="Disordered" evidence="12">
    <location>
        <begin position="529"/>
        <end position="560"/>
    </location>
</feature>
<evidence type="ECO:0000256" key="9">
    <source>
        <dbReference type="PIRSR" id="PIRSR600101-1"/>
    </source>
</evidence>
<comment type="catalytic activity">
    <reaction evidence="8 11">
        <text>an N-terminal (5-L-glutamyl)-[peptide] + an alpha-amino acid = 5-L-glutamyl amino acid + an N-terminal L-alpha-aminoacyl-[peptide]</text>
        <dbReference type="Rhea" id="RHEA:23904"/>
        <dbReference type="Rhea" id="RHEA-COMP:9780"/>
        <dbReference type="Rhea" id="RHEA-COMP:9795"/>
        <dbReference type="ChEBI" id="CHEBI:77644"/>
        <dbReference type="ChEBI" id="CHEBI:78597"/>
        <dbReference type="ChEBI" id="CHEBI:78599"/>
        <dbReference type="ChEBI" id="CHEBI:78608"/>
        <dbReference type="EC" id="2.3.2.2"/>
    </reaction>
</comment>
<sequence length="560" mass="61218">MRLHHFSPALCLWLIAAPVCGHEPHVATGQRSMVVSVSRPATEAGIATINRGGNAVDAAVAVAIALQVTWPEAGNIGGGGFMLLHPGPKKTPICIEYRETAPAAATVNMFKLDDSRHTCRVVGVPGTLRGLELAHVKYGRLPWAALFNPAIALADQGFEVDVELAKSLNKVLRDTPESFAEFRRVYAPPLGAEWKVGDILKQPDLAKTLQQLASFGAEDFYRGHVANLLVDEMRRCDGLITHADLMSYQAKIREPVQIEFNGYDIFGPPLPSSGGICLAEMFGALRKWKLAGDDRWSANSVHYRAELMKRVFLDRARHLGDSDFVPISYPLMQKVYTQQLGQSINLERATPSRELAPELFTKPESPSTTHFSVIDAAGMAVSNTYTLEQSYGSRIVVRGAGFLLNNEMGDFNWQPGLTDDQGHIGTPANVIAPGKRMLSSQTPVLVLKKGETILSTGSPGGRTIINTVFCVLMNVLQYNLDLPTAVAEPRFHHQWMPDKLHCEEELATRFPELIEELKRKGHDVVFSNSQGDAHSISRDPATGKLQGVADGRRGGFAQGD</sequence>
<dbReference type="InterPro" id="IPR029055">
    <property type="entry name" value="Ntn_hydrolases_N"/>
</dbReference>